<organism evidence="2 3">
    <name type="scientific">Arabis alpina</name>
    <name type="common">Alpine rock-cress</name>
    <dbReference type="NCBI Taxonomy" id="50452"/>
    <lineage>
        <taxon>Eukaryota</taxon>
        <taxon>Viridiplantae</taxon>
        <taxon>Streptophyta</taxon>
        <taxon>Embryophyta</taxon>
        <taxon>Tracheophyta</taxon>
        <taxon>Spermatophyta</taxon>
        <taxon>Magnoliopsida</taxon>
        <taxon>eudicotyledons</taxon>
        <taxon>Gunneridae</taxon>
        <taxon>Pentapetalae</taxon>
        <taxon>rosids</taxon>
        <taxon>malvids</taxon>
        <taxon>Brassicales</taxon>
        <taxon>Brassicaceae</taxon>
        <taxon>Arabideae</taxon>
        <taxon>Arabis</taxon>
    </lineage>
</organism>
<name>A0A087GAR5_ARAAL</name>
<dbReference type="Gramene" id="KFK26967">
    <property type="protein sequence ID" value="KFK26967"/>
    <property type="gene ID" value="AALP_AA8G316800"/>
</dbReference>
<feature type="region of interest" description="Disordered" evidence="1">
    <location>
        <begin position="1"/>
        <end position="55"/>
    </location>
</feature>
<evidence type="ECO:0000313" key="3">
    <source>
        <dbReference type="Proteomes" id="UP000029120"/>
    </source>
</evidence>
<evidence type="ECO:0000313" key="2">
    <source>
        <dbReference type="EMBL" id="KFK26967.1"/>
    </source>
</evidence>
<proteinExistence type="predicted"/>
<accession>A0A087GAR5</accession>
<keyword evidence="3" id="KW-1185">Reference proteome</keyword>
<feature type="compositionally biased region" description="Polar residues" evidence="1">
    <location>
        <begin position="18"/>
        <end position="28"/>
    </location>
</feature>
<protein>
    <submittedName>
        <fullName evidence="2">Uncharacterized protein</fullName>
    </submittedName>
</protein>
<dbReference type="EMBL" id="CM002876">
    <property type="protein sequence ID" value="KFK26967.1"/>
    <property type="molecule type" value="Genomic_DNA"/>
</dbReference>
<reference evidence="3" key="1">
    <citation type="journal article" date="2015" name="Nat. Plants">
        <title>Genome expansion of Arabis alpina linked with retrotransposition and reduced symmetric DNA methylation.</title>
        <authorList>
            <person name="Willing E.M."/>
            <person name="Rawat V."/>
            <person name="Mandakova T."/>
            <person name="Maumus F."/>
            <person name="James G.V."/>
            <person name="Nordstroem K.J."/>
            <person name="Becker C."/>
            <person name="Warthmann N."/>
            <person name="Chica C."/>
            <person name="Szarzynska B."/>
            <person name="Zytnicki M."/>
            <person name="Albani M.C."/>
            <person name="Kiefer C."/>
            <person name="Bergonzi S."/>
            <person name="Castaings L."/>
            <person name="Mateos J.L."/>
            <person name="Berns M.C."/>
            <person name="Bujdoso N."/>
            <person name="Piofczyk T."/>
            <person name="de Lorenzo L."/>
            <person name="Barrero-Sicilia C."/>
            <person name="Mateos I."/>
            <person name="Piednoel M."/>
            <person name="Hagmann J."/>
            <person name="Chen-Min-Tao R."/>
            <person name="Iglesias-Fernandez R."/>
            <person name="Schuster S.C."/>
            <person name="Alonso-Blanco C."/>
            <person name="Roudier F."/>
            <person name="Carbonero P."/>
            <person name="Paz-Ares J."/>
            <person name="Davis S.J."/>
            <person name="Pecinka A."/>
            <person name="Quesneville H."/>
            <person name="Colot V."/>
            <person name="Lysak M.A."/>
            <person name="Weigel D."/>
            <person name="Coupland G."/>
            <person name="Schneeberger K."/>
        </authorList>
    </citation>
    <scope>NUCLEOTIDE SEQUENCE [LARGE SCALE GENOMIC DNA]</scope>
    <source>
        <strain evidence="3">cv. Pajares</strain>
    </source>
</reference>
<feature type="compositionally biased region" description="Basic residues" evidence="1">
    <location>
        <begin position="46"/>
        <end position="55"/>
    </location>
</feature>
<sequence>MRRNKRPYSSASDGSSSLDTITTGQTYRTIRGHHHQTAGERETKSMKRGWSRITG</sequence>
<gene>
    <name evidence="2" type="ordered locus">AALP_Aa8g316800</name>
</gene>
<evidence type="ECO:0000256" key="1">
    <source>
        <dbReference type="SAM" id="MobiDB-lite"/>
    </source>
</evidence>
<dbReference type="AlphaFoldDB" id="A0A087GAR5"/>
<dbReference type="Proteomes" id="UP000029120">
    <property type="component" value="Chromosome 8"/>
</dbReference>